<feature type="non-terminal residue" evidence="19">
    <location>
        <position position="665"/>
    </location>
</feature>
<evidence type="ECO:0000256" key="12">
    <source>
        <dbReference type="ARBA" id="ARBA00023316"/>
    </source>
</evidence>
<dbReference type="InterPro" id="IPR012338">
    <property type="entry name" value="Beta-lactam/transpept-like"/>
</dbReference>
<evidence type="ECO:0000259" key="17">
    <source>
        <dbReference type="Pfam" id="PF00905"/>
    </source>
</evidence>
<sequence length="665" mass="71154">MLNMPFDEDGDTPSSTPSSPTTPFPILRRPVVRLVLAALAALVLLFAWAAWRLPLDRALEPLPDPTLVLVDRNGVDFAKRGAVKEPPVDVRTLPAHVAGAVIAIEDRRFYHHFGVDPRGVARALLRNYRAGGVRQGGSTITQQLAKTAFLEPDRTFRRKIREALIAVYLETRLSKDEILSRYLSSIYFGDGVYGLRGAAHHYFGKEPEALSIGESAMLAGMIKAPSALSPTHDRKAALKRMRVVLAAMADAGVITKAQADAVRDPHVLASNERLTGGTWFADWVAPQAREAFDADYGEVRVRTTLDARMQKLAMQTVRHWLAGEGRRVGASQAALVAMTPNGEVLALVGGRDYAASQFDRATQARRQPGSAFKLFTYYAALRRGSTPDSLIDDSPLKIGKWSPENYDGRYSGLIPLRDAFARSSNVAAARLAQQVGPQAVVQAARDLGVTSPLGTDPSIALGAYEVTLLELTSAYAAFAHGAAPITAHGLPGAAVAPPVPMDPNVRAMMLDMLWQVVDRGTGRAARLANLPTFGKTGTTQEHRDALFVGMAGDLVVGIWVGNDDGTPMKHVTGGSLPARIWHDFMTSAVRIAPSGGALMRPLRALPPVAVPDESMVGGEGAVLPEPAYEGDGTDGSEPPPDESALPPEATDEEGTPPPEPPVDAE</sequence>
<evidence type="ECO:0000256" key="10">
    <source>
        <dbReference type="ARBA" id="ARBA00022984"/>
    </source>
</evidence>
<evidence type="ECO:0000256" key="14">
    <source>
        <dbReference type="ARBA" id="ARBA00049902"/>
    </source>
</evidence>
<evidence type="ECO:0000256" key="15">
    <source>
        <dbReference type="SAM" id="MobiDB-lite"/>
    </source>
</evidence>
<keyword evidence="11" id="KW-0511">Multifunctional enzyme</keyword>
<evidence type="ECO:0000256" key="6">
    <source>
        <dbReference type="ARBA" id="ARBA00022676"/>
    </source>
</evidence>
<dbReference type="InterPro" id="IPR036950">
    <property type="entry name" value="PBP_transglycosylase"/>
</dbReference>
<dbReference type="NCBIfam" id="TIGR02074">
    <property type="entry name" value="PBP_1a_fam"/>
    <property type="match status" value="1"/>
</dbReference>
<feature type="region of interest" description="Disordered" evidence="15">
    <location>
        <begin position="615"/>
        <end position="665"/>
    </location>
</feature>
<feature type="transmembrane region" description="Helical" evidence="16">
    <location>
        <begin position="31"/>
        <end position="51"/>
    </location>
</feature>
<evidence type="ECO:0000256" key="1">
    <source>
        <dbReference type="ARBA" id="ARBA00004752"/>
    </source>
</evidence>
<dbReference type="GO" id="GO:0006508">
    <property type="term" value="P:proteolysis"/>
    <property type="evidence" value="ECO:0007669"/>
    <property type="project" value="UniProtKB-KW"/>
</dbReference>
<dbReference type="Pfam" id="PF00912">
    <property type="entry name" value="Transgly"/>
    <property type="match status" value="1"/>
</dbReference>
<dbReference type="Gene3D" id="3.40.710.10">
    <property type="entry name" value="DD-peptidase/beta-lactamase superfamily"/>
    <property type="match status" value="1"/>
</dbReference>
<feature type="compositionally biased region" description="Pro residues" evidence="15">
    <location>
        <begin position="655"/>
        <end position="665"/>
    </location>
</feature>
<feature type="domain" description="Penicillin-binding protein transpeptidase" evidence="17">
    <location>
        <begin position="335"/>
        <end position="551"/>
    </location>
</feature>
<keyword evidence="8" id="KW-0378">Hydrolase</keyword>
<keyword evidence="9" id="KW-0133">Cell shape</keyword>
<keyword evidence="16" id="KW-0472">Membrane</keyword>
<dbReference type="AlphaFoldDB" id="A0A5D8Z0I1"/>
<evidence type="ECO:0000256" key="13">
    <source>
        <dbReference type="ARBA" id="ARBA00034000"/>
    </source>
</evidence>
<comment type="similarity">
    <text evidence="3">In the N-terminal section; belongs to the glycosyltransferase 51 family.</text>
</comment>
<dbReference type="SUPFAM" id="SSF53955">
    <property type="entry name" value="Lysozyme-like"/>
    <property type="match status" value="1"/>
</dbReference>
<dbReference type="GO" id="GO:0009252">
    <property type="term" value="P:peptidoglycan biosynthetic process"/>
    <property type="evidence" value="ECO:0007669"/>
    <property type="project" value="UniProtKB-UniPathway"/>
</dbReference>
<keyword evidence="12" id="KW-0961">Cell wall biogenesis/degradation</keyword>
<dbReference type="GO" id="GO:0009002">
    <property type="term" value="F:serine-type D-Ala-D-Ala carboxypeptidase activity"/>
    <property type="evidence" value="ECO:0007669"/>
    <property type="project" value="UniProtKB-EC"/>
</dbReference>
<feature type="region of interest" description="Disordered" evidence="15">
    <location>
        <begin position="1"/>
        <end position="22"/>
    </location>
</feature>
<comment type="catalytic activity">
    <reaction evidence="13">
        <text>Preferential cleavage: (Ac)2-L-Lys-D-Ala-|-D-Ala. Also transpeptidation of peptidyl-alanyl moieties that are N-acyl substituents of D-alanine.</text>
        <dbReference type="EC" id="3.4.16.4"/>
    </reaction>
</comment>
<dbReference type="OrthoDB" id="9766909at2"/>
<dbReference type="InterPro" id="IPR050396">
    <property type="entry name" value="Glycosyltr_51/Transpeptidase"/>
</dbReference>
<organism evidence="19 20">
    <name type="scientific">Cognatilysobacter lacus</name>
    <dbReference type="NCBI Taxonomy" id="1643323"/>
    <lineage>
        <taxon>Bacteria</taxon>
        <taxon>Pseudomonadati</taxon>
        <taxon>Pseudomonadota</taxon>
        <taxon>Gammaproteobacteria</taxon>
        <taxon>Lysobacterales</taxon>
        <taxon>Lysobacteraceae</taxon>
        <taxon>Cognatilysobacter</taxon>
    </lineage>
</organism>
<keyword evidence="5" id="KW-0645">Protease</keyword>
<dbReference type="GO" id="GO:0008658">
    <property type="term" value="F:penicillin binding"/>
    <property type="evidence" value="ECO:0007669"/>
    <property type="project" value="InterPro"/>
</dbReference>
<evidence type="ECO:0000256" key="5">
    <source>
        <dbReference type="ARBA" id="ARBA00022670"/>
    </source>
</evidence>
<dbReference type="InterPro" id="IPR001460">
    <property type="entry name" value="PCN-bd_Tpept"/>
</dbReference>
<feature type="compositionally biased region" description="Low complexity" evidence="15">
    <location>
        <begin position="12"/>
        <end position="22"/>
    </location>
</feature>
<keyword evidence="16" id="KW-1133">Transmembrane helix</keyword>
<evidence type="ECO:0000256" key="2">
    <source>
        <dbReference type="ARBA" id="ARBA00007090"/>
    </source>
</evidence>
<dbReference type="SUPFAM" id="SSF56601">
    <property type="entry name" value="beta-lactamase/transpeptidase-like"/>
    <property type="match status" value="1"/>
</dbReference>
<comment type="pathway">
    <text evidence="1">Cell wall biogenesis; peptidoglycan biosynthesis.</text>
</comment>
<dbReference type="GO" id="GO:0008955">
    <property type="term" value="F:peptidoglycan glycosyltransferase activity"/>
    <property type="evidence" value="ECO:0007669"/>
    <property type="project" value="UniProtKB-EC"/>
</dbReference>
<feature type="domain" description="Glycosyl transferase family 51" evidence="18">
    <location>
        <begin position="82"/>
        <end position="248"/>
    </location>
</feature>
<gene>
    <name evidence="19" type="ORF">FW784_09815</name>
</gene>
<dbReference type="Pfam" id="PF00905">
    <property type="entry name" value="Transpeptidase"/>
    <property type="match status" value="1"/>
</dbReference>
<evidence type="ECO:0000256" key="7">
    <source>
        <dbReference type="ARBA" id="ARBA00022679"/>
    </source>
</evidence>
<dbReference type="GO" id="GO:0071555">
    <property type="term" value="P:cell wall organization"/>
    <property type="evidence" value="ECO:0007669"/>
    <property type="project" value="UniProtKB-KW"/>
</dbReference>
<evidence type="ECO:0000256" key="16">
    <source>
        <dbReference type="SAM" id="Phobius"/>
    </source>
</evidence>
<keyword evidence="10" id="KW-0573">Peptidoglycan synthesis</keyword>
<keyword evidence="16" id="KW-0812">Transmembrane</keyword>
<dbReference type="GO" id="GO:0030288">
    <property type="term" value="C:outer membrane-bounded periplasmic space"/>
    <property type="evidence" value="ECO:0007669"/>
    <property type="project" value="TreeGrafter"/>
</dbReference>
<evidence type="ECO:0000313" key="20">
    <source>
        <dbReference type="Proteomes" id="UP000323164"/>
    </source>
</evidence>
<dbReference type="EMBL" id="VTRV01000105">
    <property type="protein sequence ID" value="TZF88488.1"/>
    <property type="molecule type" value="Genomic_DNA"/>
</dbReference>
<name>A0A5D8Z0I1_9GAMM</name>
<keyword evidence="4" id="KW-0121">Carboxypeptidase</keyword>
<reference evidence="19 20" key="1">
    <citation type="submission" date="2019-08" db="EMBL/GenBank/DDBJ databases">
        <title>Draft genome sequence of Lysobacter sp. UKS-15.</title>
        <authorList>
            <person name="Im W.-T."/>
        </authorList>
    </citation>
    <scope>NUCLEOTIDE SEQUENCE [LARGE SCALE GENOMIC DNA]</scope>
    <source>
        <strain evidence="19 20">UKS-15</strain>
    </source>
</reference>
<evidence type="ECO:0000313" key="19">
    <source>
        <dbReference type="EMBL" id="TZF88488.1"/>
    </source>
</evidence>
<evidence type="ECO:0000256" key="11">
    <source>
        <dbReference type="ARBA" id="ARBA00023268"/>
    </source>
</evidence>
<dbReference type="InterPro" id="IPR023346">
    <property type="entry name" value="Lysozyme-like_dom_sf"/>
</dbReference>
<proteinExistence type="inferred from homology"/>
<keyword evidence="7" id="KW-0808">Transferase</keyword>
<dbReference type="Gene3D" id="1.10.3810.10">
    <property type="entry name" value="Biosynthetic peptidoglycan transglycosylase-like"/>
    <property type="match status" value="1"/>
</dbReference>
<accession>A0A5D8Z0I1</accession>
<dbReference type="GO" id="GO:0008360">
    <property type="term" value="P:regulation of cell shape"/>
    <property type="evidence" value="ECO:0007669"/>
    <property type="project" value="UniProtKB-KW"/>
</dbReference>
<comment type="catalytic activity">
    <reaction evidence="14">
        <text>[GlcNAc-(1-&gt;4)-Mur2Ac(oyl-L-Ala-gamma-D-Glu-L-Lys-D-Ala-D-Ala)](n)-di-trans,octa-cis-undecaprenyl diphosphate + beta-D-GlcNAc-(1-&gt;4)-Mur2Ac(oyl-L-Ala-gamma-D-Glu-L-Lys-D-Ala-D-Ala)-di-trans,octa-cis-undecaprenyl diphosphate = [GlcNAc-(1-&gt;4)-Mur2Ac(oyl-L-Ala-gamma-D-Glu-L-Lys-D-Ala-D-Ala)](n+1)-di-trans,octa-cis-undecaprenyl diphosphate + di-trans,octa-cis-undecaprenyl diphosphate + H(+)</text>
        <dbReference type="Rhea" id="RHEA:23708"/>
        <dbReference type="Rhea" id="RHEA-COMP:9602"/>
        <dbReference type="Rhea" id="RHEA-COMP:9603"/>
        <dbReference type="ChEBI" id="CHEBI:15378"/>
        <dbReference type="ChEBI" id="CHEBI:58405"/>
        <dbReference type="ChEBI" id="CHEBI:60033"/>
        <dbReference type="ChEBI" id="CHEBI:78435"/>
        <dbReference type="EC" id="2.4.99.28"/>
    </reaction>
</comment>
<keyword evidence="20" id="KW-1185">Reference proteome</keyword>
<dbReference type="PANTHER" id="PTHR32282:SF33">
    <property type="entry name" value="PEPTIDOGLYCAN GLYCOSYLTRANSFERASE"/>
    <property type="match status" value="1"/>
</dbReference>
<evidence type="ECO:0000256" key="9">
    <source>
        <dbReference type="ARBA" id="ARBA00022960"/>
    </source>
</evidence>
<dbReference type="InterPro" id="IPR001264">
    <property type="entry name" value="Glyco_trans_51"/>
</dbReference>
<dbReference type="RefSeq" id="WP_149353168.1">
    <property type="nucleotide sequence ID" value="NZ_VTRV01000105.1"/>
</dbReference>
<evidence type="ECO:0000256" key="4">
    <source>
        <dbReference type="ARBA" id="ARBA00022645"/>
    </source>
</evidence>
<evidence type="ECO:0000256" key="3">
    <source>
        <dbReference type="ARBA" id="ARBA00007739"/>
    </source>
</evidence>
<dbReference type="Proteomes" id="UP000323164">
    <property type="component" value="Unassembled WGS sequence"/>
</dbReference>
<dbReference type="PANTHER" id="PTHR32282">
    <property type="entry name" value="BINDING PROTEIN TRANSPEPTIDASE, PUTATIVE-RELATED"/>
    <property type="match status" value="1"/>
</dbReference>
<protein>
    <submittedName>
        <fullName evidence="19">PBP1A family penicillin-binding protein</fullName>
    </submittedName>
</protein>
<comment type="caution">
    <text evidence="19">The sequence shown here is derived from an EMBL/GenBank/DDBJ whole genome shotgun (WGS) entry which is preliminary data.</text>
</comment>
<dbReference type="FunFam" id="1.10.3810.10:FF:000001">
    <property type="entry name" value="Penicillin-binding protein 1A"/>
    <property type="match status" value="1"/>
</dbReference>
<dbReference type="UniPathway" id="UPA00219"/>
<keyword evidence="6" id="KW-0328">Glycosyltransferase</keyword>
<comment type="similarity">
    <text evidence="2">In the C-terminal section; belongs to the transpeptidase family.</text>
</comment>
<evidence type="ECO:0000259" key="18">
    <source>
        <dbReference type="Pfam" id="PF00912"/>
    </source>
</evidence>
<evidence type="ECO:0000256" key="8">
    <source>
        <dbReference type="ARBA" id="ARBA00022801"/>
    </source>
</evidence>
<feature type="compositionally biased region" description="Acidic residues" evidence="15">
    <location>
        <begin position="1"/>
        <end position="11"/>
    </location>
</feature>